<dbReference type="OrthoDB" id="2432613at2759"/>
<dbReference type="EMBL" id="JAHRHY010000023">
    <property type="protein sequence ID" value="KAG9061651.1"/>
    <property type="molecule type" value="Genomic_DNA"/>
</dbReference>
<accession>A0A9P7XLF2</accession>
<dbReference type="AlphaFoldDB" id="A0A9P7XLF2"/>
<proteinExistence type="predicted"/>
<organism evidence="2 3">
    <name type="scientific">Linnemannia hyalina</name>
    <dbReference type="NCBI Taxonomy" id="64524"/>
    <lineage>
        <taxon>Eukaryota</taxon>
        <taxon>Fungi</taxon>
        <taxon>Fungi incertae sedis</taxon>
        <taxon>Mucoromycota</taxon>
        <taxon>Mortierellomycotina</taxon>
        <taxon>Mortierellomycetes</taxon>
        <taxon>Mortierellales</taxon>
        <taxon>Mortierellaceae</taxon>
        <taxon>Linnemannia</taxon>
    </lineage>
</organism>
<evidence type="ECO:0000256" key="1">
    <source>
        <dbReference type="SAM" id="SignalP"/>
    </source>
</evidence>
<keyword evidence="3" id="KW-1185">Reference proteome</keyword>
<name>A0A9P7XLF2_9FUNG</name>
<gene>
    <name evidence="2" type="ORF">KI688_007232</name>
</gene>
<dbReference type="Proteomes" id="UP000707451">
    <property type="component" value="Unassembled WGS sequence"/>
</dbReference>
<evidence type="ECO:0000313" key="2">
    <source>
        <dbReference type="EMBL" id="KAG9061651.1"/>
    </source>
</evidence>
<reference evidence="2" key="1">
    <citation type="submission" date="2021-06" db="EMBL/GenBank/DDBJ databases">
        <title>Genome Sequence of Mortierella hyaline Strain SCG-10, a Cold-Adapted, Nitrate-Reducing Fungus Isolated from Soil in Minnesota, USA.</title>
        <authorList>
            <person name="Aldossari N."/>
        </authorList>
    </citation>
    <scope>NUCLEOTIDE SEQUENCE</scope>
    <source>
        <strain evidence="2">SCG-10</strain>
    </source>
</reference>
<comment type="caution">
    <text evidence="2">The sequence shown here is derived from an EMBL/GenBank/DDBJ whole genome shotgun (WGS) entry which is preliminary data.</text>
</comment>
<sequence>MKSTTVLLSVLAASASVVLAQSPGVDEERLYYTEPTTATTWTAGANATVAWSNVCNSKNTGDLAIVLYIGTGGANGTEQIRVPGIANIGTLNCSKAQTAIVNLPANLTTSDKYAIHVDTEPYQSYSSPFSIKGIDPPVTTTVAPVAPTTPSAAVPSASVGSTTTAAGGAAATSDKSTSAAGSLKAFGASAAVLAATIGAFFF</sequence>
<evidence type="ECO:0000313" key="3">
    <source>
        <dbReference type="Proteomes" id="UP000707451"/>
    </source>
</evidence>
<keyword evidence="1" id="KW-0732">Signal</keyword>
<protein>
    <submittedName>
        <fullName evidence="2">Uncharacterized protein</fullName>
    </submittedName>
</protein>
<feature type="signal peptide" evidence="1">
    <location>
        <begin position="1"/>
        <end position="20"/>
    </location>
</feature>
<feature type="chain" id="PRO_5040181010" evidence="1">
    <location>
        <begin position="21"/>
        <end position="202"/>
    </location>
</feature>